<dbReference type="Proteomes" id="UP000295722">
    <property type="component" value="Unassembled WGS sequence"/>
</dbReference>
<proteinExistence type="predicted"/>
<sequence length="75" mass="8438">MIAPDYESLTPVEILLDGTRYSGTYRVMTGSVIVYYKGEIKFASFGMNRPEVVAKWLLTDLARRGESSARKQSTD</sequence>
<name>A0A4R5LXD4_9BURK</name>
<evidence type="ECO:0000313" key="1">
    <source>
        <dbReference type="EMBL" id="TDG16461.1"/>
    </source>
</evidence>
<evidence type="ECO:0000313" key="2">
    <source>
        <dbReference type="Proteomes" id="UP000295722"/>
    </source>
</evidence>
<comment type="caution">
    <text evidence="1">The sequence shown here is derived from an EMBL/GenBank/DDBJ whole genome shotgun (WGS) entry which is preliminary data.</text>
</comment>
<accession>A0A4R5LXD4</accession>
<organism evidence="1 2">
    <name type="scientific">Paraburkholderia silviterrae</name>
    <dbReference type="NCBI Taxonomy" id="2528715"/>
    <lineage>
        <taxon>Bacteria</taxon>
        <taxon>Pseudomonadati</taxon>
        <taxon>Pseudomonadota</taxon>
        <taxon>Betaproteobacteria</taxon>
        <taxon>Burkholderiales</taxon>
        <taxon>Burkholderiaceae</taxon>
        <taxon>Paraburkholderia</taxon>
    </lineage>
</organism>
<dbReference type="AlphaFoldDB" id="A0A4R5LXD4"/>
<protein>
    <submittedName>
        <fullName evidence="1">Uncharacterized protein</fullName>
    </submittedName>
</protein>
<keyword evidence="2" id="KW-1185">Reference proteome</keyword>
<dbReference type="OrthoDB" id="9102133at2"/>
<gene>
    <name evidence="1" type="ORF">EYW47_40510</name>
</gene>
<dbReference type="EMBL" id="SMRP01000069">
    <property type="protein sequence ID" value="TDG16461.1"/>
    <property type="molecule type" value="Genomic_DNA"/>
</dbReference>
<reference evidence="1 2" key="1">
    <citation type="submission" date="2019-03" db="EMBL/GenBank/DDBJ databases">
        <title>Paraburkholderia sp. 4M-K11, isolated from subtropical forest soil.</title>
        <authorList>
            <person name="Gao Z.-H."/>
            <person name="Qiu L.-H."/>
        </authorList>
    </citation>
    <scope>NUCLEOTIDE SEQUENCE [LARGE SCALE GENOMIC DNA]</scope>
    <source>
        <strain evidence="1 2">4M-K11</strain>
    </source>
</reference>